<dbReference type="RefSeq" id="WP_074808289.1">
    <property type="nucleotide sequence ID" value="NZ_FNHM01000008.1"/>
</dbReference>
<feature type="domain" description="Peptidase S74" evidence="1">
    <location>
        <begin position="348"/>
        <end position="514"/>
    </location>
</feature>
<comment type="caution">
    <text evidence="2">The sequence shown here is derived from an EMBL/GenBank/DDBJ whole genome shotgun (WGS) entry which is preliminary data.</text>
</comment>
<dbReference type="InterPro" id="IPR030392">
    <property type="entry name" value="S74_ICA"/>
</dbReference>
<name>A0AB37ZPN8_PSESX</name>
<dbReference type="Gene3D" id="1.10.10.10">
    <property type="entry name" value="Winged helix-like DNA-binding domain superfamily/Winged helix DNA-binding domain"/>
    <property type="match status" value="1"/>
</dbReference>
<accession>A0AB37ZPN8</accession>
<sequence length="515" mass="53826">MPWYKAGTVSVTQNSNAVIGSGTAFIANSRVGDGFRGPDGGWYEVTNIASDTAMSISPNYQGASNSAGGYALAPLQGYVKESADALRALVNQFGTKLAALGTTGNYDTLPVAKGGTGGANQADARAGLGLGSVAVESTVPVAKGGTGRTDGRVLLSEVGVQQAAALYNVQGMYMGWNSGSQGEGHFVVNRGGGAGGFSWRTVNSDNSATGPAMTLSYEGALKVPLSIQVPQIIGLTTALSLTQGGTGASNVGSARDNLGLGNSGAPTFSGLELTGGAYIDFHFQSSTADYTNRIIPLSAGNLGISSASAPGLVFGAQFYPNSDGIINCGTSTNRFAAYFAVTGAIQTSDAREKTTVSPMSGPELSVSMLLAREIGTYKWLEAIDKKGEEARLHIGMTVQRCIEIMVGAGIDPMSYAFICFDEWGALPEESIEIIKGNIYSAGELIQSNANYSEFDKYSEFPAFTWEETSREVVITQKAREAGNRYGFRYDQLALFIARGQEERIARLEAAIASAQ</sequence>
<evidence type="ECO:0000259" key="1">
    <source>
        <dbReference type="PROSITE" id="PS51688"/>
    </source>
</evidence>
<dbReference type="CDD" id="cd10144">
    <property type="entry name" value="Peptidase_S74_CIMCD"/>
    <property type="match status" value="1"/>
</dbReference>
<gene>
    <name evidence="2" type="ORF">SAMN05444505_108163</name>
</gene>
<dbReference type="AlphaFoldDB" id="A0AB37ZPN8"/>
<dbReference type="PROSITE" id="PS51688">
    <property type="entry name" value="ICA"/>
    <property type="match status" value="1"/>
</dbReference>
<dbReference type="InterPro" id="IPR036388">
    <property type="entry name" value="WH-like_DNA-bd_sf"/>
</dbReference>
<evidence type="ECO:0000313" key="2">
    <source>
        <dbReference type="EMBL" id="SDN46768.1"/>
    </source>
</evidence>
<dbReference type="Proteomes" id="UP000183853">
    <property type="component" value="Unassembled WGS sequence"/>
</dbReference>
<dbReference type="EMBL" id="FNHM01000008">
    <property type="protein sequence ID" value="SDN46768.1"/>
    <property type="molecule type" value="Genomic_DNA"/>
</dbReference>
<dbReference type="Pfam" id="PF13884">
    <property type="entry name" value="Peptidase_S74"/>
    <property type="match status" value="1"/>
</dbReference>
<organism evidence="2 3">
    <name type="scientific">Pseudomonas syringae</name>
    <dbReference type="NCBI Taxonomy" id="317"/>
    <lineage>
        <taxon>Bacteria</taxon>
        <taxon>Pseudomonadati</taxon>
        <taxon>Pseudomonadota</taxon>
        <taxon>Gammaproteobacteria</taxon>
        <taxon>Pseudomonadales</taxon>
        <taxon>Pseudomonadaceae</taxon>
        <taxon>Pseudomonas</taxon>
    </lineage>
</organism>
<proteinExistence type="predicted"/>
<evidence type="ECO:0000313" key="3">
    <source>
        <dbReference type="Proteomes" id="UP000183853"/>
    </source>
</evidence>
<protein>
    <submittedName>
        <fullName evidence="2">Chaperone of endosialidase</fullName>
    </submittedName>
</protein>
<reference evidence="2 3" key="1">
    <citation type="submission" date="2016-10" db="EMBL/GenBank/DDBJ databases">
        <authorList>
            <person name="Varghese N."/>
            <person name="Submissions S."/>
        </authorList>
    </citation>
    <scope>NUCLEOTIDE SEQUENCE [LARGE SCALE GENOMIC DNA]</scope>
    <source>
        <strain evidence="2 3">BS2122</strain>
    </source>
</reference>